<proteinExistence type="inferred from homology"/>
<comment type="catalytic activity">
    <reaction evidence="9 10">
        <text>L-seryl-[protein] + ATP = O-phospho-L-seryl-[protein] + ADP + H(+)</text>
        <dbReference type="Rhea" id="RHEA:17989"/>
        <dbReference type="Rhea" id="RHEA-COMP:9863"/>
        <dbReference type="Rhea" id="RHEA-COMP:11604"/>
        <dbReference type="ChEBI" id="CHEBI:15378"/>
        <dbReference type="ChEBI" id="CHEBI:29999"/>
        <dbReference type="ChEBI" id="CHEBI:30616"/>
        <dbReference type="ChEBI" id="CHEBI:83421"/>
        <dbReference type="ChEBI" id="CHEBI:456216"/>
        <dbReference type="EC" id="2.7.11.1"/>
    </reaction>
</comment>
<dbReference type="PANTHER" id="PTHR22984">
    <property type="entry name" value="SERINE/THREONINE-PROTEIN KINASE PIM"/>
    <property type="match status" value="1"/>
</dbReference>
<dbReference type="GO" id="GO:0005737">
    <property type="term" value="C:cytoplasm"/>
    <property type="evidence" value="ECO:0007669"/>
    <property type="project" value="UniProtKB-UniRule"/>
</dbReference>
<comment type="function">
    <text evidence="10">Proto-oncogene with serine/threonine kinase activity involved in cell survival and cell proliferation.</text>
</comment>
<sequence length="340" mass="38114">MLLSKFGSFSHICSTSNMDLPVKIQLQQVKVEKEPFDKIYQVGSVLGSGGFGTVYAGSRISDCLPVAVKHVAKERVTEWGTLNGSLVPLEILLLKKVGTTFRGVIKLIDWYERPDGWLIIMERPETVKDLFDYITEKGALDEDSARGFFRQVLEAVRHCYNCGVVHRDIKDENLLVDLRSGELKLIDFGSGAILKDTVYTDFDGTRVYSPPEWIRFHRYHGRSATVWSLGVLLYDMVCGDIPFEQDEEILGGCLFFRRKVSTGPLTDPHWSRSLTTHGCVSQSTTQKQRGVTSPCMQLHPTPHQAQTQAKRASDWATLLCEGDIFADLWTCGSSVSNRAS</sequence>
<dbReference type="Pfam" id="PF00069">
    <property type="entry name" value="Pkinase"/>
    <property type="match status" value="1"/>
</dbReference>
<dbReference type="PROSITE" id="PS50011">
    <property type="entry name" value="PROTEIN_KINASE_DOM"/>
    <property type="match status" value="1"/>
</dbReference>
<dbReference type="Gene3D" id="1.10.510.10">
    <property type="entry name" value="Transferase(Phosphotransferase) domain 1"/>
    <property type="match status" value="1"/>
</dbReference>
<dbReference type="AlphaFoldDB" id="A0A8C8BS53"/>
<feature type="binding site" evidence="12">
    <location>
        <begin position="46"/>
        <end position="54"/>
    </location>
    <ligand>
        <name>ATP</name>
        <dbReference type="ChEBI" id="CHEBI:30616"/>
    </ligand>
</feature>
<dbReference type="GO" id="GO:0007346">
    <property type="term" value="P:regulation of mitotic cell cycle"/>
    <property type="evidence" value="ECO:0007669"/>
    <property type="project" value="TreeGrafter"/>
</dbReference>
<evidence type="ECO:0000256" key="11">
    <source>
        <dbReference type="PIRSR" id="PIRSR037993-1"/>
    </source>
</evidence>
<feature type="binding site" evidence="12">
    <location>
        <position position="129"/>
    </location>
    <ligand>
        <name>ATP</name>
        <dbReference type="ChEBI" id="CHEBI:30616"/>
    </ligand>
</feature>
<dbReference type="InterPro" id="IPR017348">
    <property type="entry name" value="PIM1/2/3"/>
</dbReference>
<evidence type="ECO:0000256" key="9">
    <source>
        <dbReference type="ARBA" id="ARBA00048679"/>
    </source>
</evidence>
<dbReference type="GO" id="GO:0004674">
    <property type="term" value="F:protein serine/threonine kinase activity"/>
    <property type="evidence" value="ECO:0007669"/>
    <property type="project" value="UniProtKB-UniRule"/>
</dbReference>
<dbReference type="InterPro" id="IPR011009">
    <property type="entry name" value="Kinase-like_dom_sf"/>
</dbReference>
<comment type="catalytic activity">
    <reaction evidence="8 10">
        <text>L-threonyl-[protein] + ATP = O-phospho-L-threonyl-[protein] + ADP + H(+)</text>
        <dbReference type="Rhea" id="RHEA:46608"/>
        <dbReference type="Rhea" id="RHEA-COMP:11060"/>
        <dbReference type="Rhea" id="RHEA-COMP:11605"/>
        <dbReference type="ChEBI" id="CHEBI:15378"/>
        <dbReference type="ChEBI" id="CHEBI:30013"/>
        <dbReference type="ChEBI" id="CHEBI:30616"/>
        <dbReference type="ChEBI" id="CHEBI:61977"/>
        <dbReference type="ChEBI" id="CHEBI:456216"/>
        <dbReference type="EC" id="2.7.11.1"/>
    </reaction>
</comment>
<dbReference type="PIRSF" id="PIRSF037993">
    <property type="entry name" value="STPK_Pim-1"/>
    <property type="match status" value="1"/>
</dbReference>
<keyword evidence="4 10" id="KW-0808">Transferase</keyword>
<evidence type="ECO:0000313" key="16">
    <source>
        <dbReference type="Proteomes" id="UP000694402"/>
    </source>
</evidence>
<dbReference type="Gene3D" id="3.30.200.20">
    <property type="entry name" value="Phosphorylase Kinase, domain 1"/>
    <property type="match status" value="1"/>
</dbReference>
<dbReference type="GO" id="GO:0005524">
    <property type="term" value="F:ATP binding"/>
    <property type="evidence" value="ECO:0007669"/>
    <property type="project" value="UniProtKB-UniRule"/>
</dbReference>
<dbReference type="Ensembl" id="ENSOTST00005000559.2">
    <property type="protein sequence ID" value="ENSOTSP00005000468.2"/>
    <property type="gene ID" value="ENSOTSG00005000325.2"/>
</dbReference>
<dbReference type="InterPro" id="IPR051138">
    <property type="entry name" value="PIM_Ser/Thr_kinase"/>
</dbReference>
<dbReference type="FunFam" id="3.30.200.20:FF:000232">
    <property type="entry name" value="Serine/threonine-protein kinase pim-1"/>
    <property type="match status" value="1"/>
</dbReference>
<evidence type="ECO:0000313" key="15">
    <source>
        <dbReference type="Ensembl" id="ENSOTSP00005000468.2"/>
    </source>
</evidence>
<evidence type="ECO:0000256" key="2">
    <source>
        <dbReference type="ARBA" id="ARBA00022527"/>
    </source>
</evidence>
<protein>
    <recommendedName>
        <fullName evidence="10">Serine/threonine-protein kinase</fullName>
        <ecNumber evidence="10">2.7.11.1</ecNumber>
    </recommendedName>
</protein>
<dbReference type="GO" id="GO:0043066">
    <property type="term" value="P:negative regulation of apoptotic process"/>
    <property type="evidence" value="ECO:0007669"/>
    <property type="project" value="UniProtKB-UniRule"/>
</dbReference>
<dbReference type="PROSITE" id="PS00107">
    <property type="entry name" value="PROTEIN_KINASE_ATP"/>
    <property type="match status" value="1"/>
</dbReference>
<evidence type="ECO:0000256" key="6">
    <source>
        <dbReference type="ARBA" id="ARBA00022777"/>
    </source>
</evidence>
<dbReference type="PANTHER" id="PTHR22984:SF24">
    <property type="entry name" value="SERINE_THREONINE-PROTEIN KINASE"/>
    <property type="match status" value="1"/>
</dbReference>
<evidence type="ECO:0000256" key="10">
    <source>
        <dbReference type="PIRNR" id="PIRNR037993"/>
    </source>
</evidence>
<evidence type="ECO:0000259" key="14">
    <source>
        <dbReference type="PROSITE" id="PS50011"/>
    </source>
</evidence>
<evidence type="ECO:0000256" key="4">
    <source>
        <dbReference type="ARBA" id="ARBA00022679"/>
    </source>
</evidence>
<evidence type="ECO:0000256" key="8">
    <source>
        <dbReference type="ARBA" id="ARBA00047899"/>
    </source>
</evidence>
<feature type="binding site" evidence="12 13">
    <location>
        <position position="69"/>
    </location>
    <ligand>
        <name>ATP</name>
        <dbReference type="ChEBI" id="CHEBI:30616"/>
    </ligand>
</feature>
<accession>A0A8C8BS53</accession>
<evidence type="ECO:0000256" key="3">
    <source>
        <dbReference type="ARBA" id="ARBA00022553"/>
    </source>
</evidence>
<dbReference type="Proteomes" id="UP000694402">
    <property type="component" value="Unassembled WGS sequence"/>
</dbReference>
<dbReference type="GO" id="GO:0106310">
    <property type="term" value="F:protein serine kinase activity"/>
    <property type="evidence" value="ECO:0007669"/>
    <property type="project" value="UniProtKB-UniRule"/>
</dbReference>
<dbReference type="SUPFAM" id="SSF56112">
    <property type="entry name" value="Protein kinase-like (PK-like)"/>
    <property type="match status" value="1"/>
</dbReference>
<keyword evidence="6 10" id="KW-0418">Kinase</keyword>
<dbReference type="GeneTree" id="ENSGT00940000153394"/>
<comment type="similarity">
    <text evidence="1 10">Belongs to the protein kinase superfamily. CAMK Ser/Thr protein kinase family. PIM subfamily.</text>
</comment>
<feature type="binding site" evidence="12">
    <location>
        <position position="122"/>
    </location>
    <ligand>
        <name>ATP</name>
        <dbReference type="ChEBI" id="CHEBI:30616"/>
    </ligand>
</feature>
<dbReference type="SMART" id="SM00220">
    <property type="entry name" value="S_TKc"/>
    <property type="match status" value="1"/>
</dbReference>
<dbReference type="EC" id="2.7.11.1" evidence="10"/>
<evidence type="ECO:0000256" key="12">
    <source>
        <dbReference type="PIRSR" id="PIRSR037993-2"/>
    </source>
</evidence>
<dbReference type="PROSITE" id="PS00108">
    <property type="entry name" value="PROTEIN_KINASE_ST"/>
    <property type="match status" value="1"/>
</dbReference>
<keyword evidence="7 10" id="KW-0067">ATP-binding</keyword>
<reference evidence="15" key="1">
    <citation type="submission" date="2025-08" db="UniProtKB">
        <authorList>
            <consortium name="Ensembl"/>
        </authorList>
    </citation>
    <scope>IDENTIFICATION</scope>
</reference>
<keyword evidence="16" id="KW-1185">Reference proteome</keyword>
<evidence type="ECO:0000256" key="5">
    <source>
        <dbReference type="ARBA" id="ARBA00022741"/>
    </source>
</evidence>
<keyword evidence="5 10" id="KW-0547">Nucleotide-binding</keyword>
<organism evidence="15 16">
    <name type="scientific">Oncorhynchus tshawytscha</name>
    <name type="common">Chinook salmon</name>
    <name type="synonym">Salmo tshawytscha</name>
    <dbReference type="NCBI Taxonomy" id="74940"/>
    <lineage>
        <taxon>Eukaryota</taxon>
        <taxon>Metazoa</taxon>
        <taxon>Chordata</taxon>
        <taxon>Craniata</taxon>
        <taxon>Vertebrata</taxon>
        <taxon>Euteleostomi</taxon>
        <taxon>Actinopterygii</taxon>
        <taxon>Neopterygii</taxon>
        <taxon>Teleostei</taxon>
        <taxon>Protacanthopterygii</taxon>
        <taxon>Salmoniformes</taxon>
        <taxon>Salmonidae</taxon>
        <taxon>Salmoninae</taxon>
        <taxon>Oncorhynchus</taxon>
    </lineage>
</organism>
<keyword evidence="3" id="KW-0597">Phosphoprotein</keyword>
<reference evidence="15" key="2">
    <citation type="submission" date="2025-09" db="UniProtKB">
        <authorList>
            <consortium name="Ensembl"/>
        </authorList>
    </citation>
    <scope>IDENTIFICATION</scope>
</reference>
<evidence type="ECO:0000256" key="7">
    <source>
        <dbReference type="ARBA" id="ARBA00022840"/>
    </source>
</evidence>
<feature type="active site" description="Proton acceptor" evidence="11">
    <location>
        <position position="168"/>
    </location>
</feature>
<dbReference type="InterPro" id="IPR017441">
    <property type="entry name" value="Protein_kinase_ATP_BS"/>
</dbReference>
<dbReference type="InterPro" id="IPR000719">
    <property type="entry name" value="Prot_kinase_dom"/>
</dbReference>
<evidence type="ECO:0000256" key="1">
    <source>
        <dbReference type="ARBA" id="ARBA00005505"/>
    </source>
</evidence>
<evidence type="ECO:0000256" key="13">
    <source>
        <dbReference type="PROSITE-ProRule" id="PRU10141"/>
    </source>
</evidence>
<name>A0A8C8BS53_ONCTS</name>
<keyword evidence="2 10" id="KW-0723">Serine/threonine-protein kinase</keyword>
<dbReference type="InterPro" id="IPR008271">
    <property type="entry name" value="Ser/Thr_kinase_AS"/>
</dbReference>
<gene>
    <name evidence="15" type="primary">PIM3</name>
</gene>
<feature type="domain" description="Protein kinase" evidence="14">
    <location>
        <begin position="40"/>
        <end position="316"/>
    </location>
</feature>